<keyword evidence="1" id="KW-0596">Phosphopantetheine</keyword>
<dbReference type="SUPFAM" id="SSF47336">
    <property type="entry name" value="ACP-like"/>
    <property type="match status" value="1"/>
</dbReference>
<dbReference type="SMART" id="SM00823">
    <property type="entry name" value="PKS_PP"/>
    <property type="match status" value="1"/>
</dbReference>
<dbReference type="InterPro" id="IPR009081">
    <property type="entry name" value="PP-bd_ACP"/>
</dbReference>
<dbReference type="RefSeq" id="WP_195896029.1">
    <property type="nucleotide sequence ID" value="NZ_JADOGI010000038.1"/>
</dbReference>
<feature type="domain" description="Carrier" evidence="3">
    <location>
        <begin position="1"/>
        <end position="75"/>
    </location>
</feature>
<sequence length="81" mass="8887">MTDPDQDTMATLWGEVLGCPPPGPDEDFFDLGGQSIIAARLVRAVQHVFGVRVPLHVVFDHPTVPAFTEFVLARRGSERTV</sequence>
<dbReference type="PANTHER" id="PTHR45527">
    <property type="entry name" value="NONRIBOSOMAL PEPTIDE SYNTHETASE"/>
    <property type="match status" value="1"/>
</dbReference>
<dbReference type="GO" id="GO:0005737">
    <property type="term" value="C:cytoplasm"/>
    <property type="evidence" value="ECO:0007669"/>
    <property type="project" value="TreeGrafter"/>
</dbReference>
<dbReference type="SMART" id="SM01294">
    <property type="entry name" value="PKS_PP_betabranch"/>
    <property type="match status" value="1"/>
</dbReference>
<keyword evidence="5" id="KW-1185">Reference proteome</keyword>
<dbReference type="InterPro" id="IPR020806">
    <property type="entry name" value="PKS_PP-bd"/>
</dbReference>
<dbReference type="Pfam" id="PF00550">
    <property type="entry name" value="PP-binding"/>
    <property type="match status" value="1"/>
</dbReference>
<dbReference type="PROSITE" id="PS50075">
    <property type="entry name" value="CARRIER"/>
    <property type="match status" value="1"/>
</dbReference>
<dbReference type="InterPro" id="IPR036736">
    <property type="entry name" value="ACP-like_sf"/>
</dbReference>
<name>A0A931ABQ5_9ACTN</name>
<dbReference type="PANTHER" id="PTHR45527:SF1">
    <property type="entry name" value="FATTY ACID SYNTHASE"/>
    <property type="match status" value="1"/>
</dbReference>
<comment type="caution">
    <text evidence="4">The sequence shown here is derived from an EMBL/GenBank/DDBJ whole genome shotgun (WGS) entry which is preliminary data.</text>
</comment>
<evidence type="ECO:0000313" key="5">
    <source>
        <dbReference type="Proteomes" id="UP000605361"/>
    </source>
</evidence>
<evidence type="ECO:0000313" key="4">
    <source>
        <dbReference type="EMBL" id="MBF8187060.1"/>
    </source>
</evidence>
<evidence type="ECO:0000256" key="2">
    <source>
        <dbReference type="ARBA" id="ARBA00022553"/>
    </source>
</evidence>
<protein>
    <submittedName>
        <fullName evidence="4">Acyl carrier protein</fullName>
    </submittedName>
</protein>
<proteinExistence type="predicted"/>
<organism evidence="4 5">
    <name type="scientific">Nonomuraea cypriaca</name>
    <dbReference type="NCBI Taxonomy" id="1187855"/>
    <lineage>
        <taxon>Bacteria</taxon>
        <taxon>Bacillati</taxon>
        <taxon>Actinomycetota</taxon>
        <taxon>Actinomycetes</taxon>
        <taxon>Streptosporangiales</taxon>
        <taxon>Streptosporangiaceae</taxon>
        <taxon>Nonomuraea</taxon>
    </lineage>
</organism>
<dbReference type="Proteomes" id="UP000605361">
    <property type="component" value="Unassembled WGS sequence"/>
</dbReference>
<accession>A0A931ABQ5</accession>
<dbReference type="EMBL" id="JADOGI010000038">
    <property type="protein sequence ID" value="MBF8187060.1"/>
    <property type="molecule type" value="Genomic_DNA"/>
</dbReference>
<evidence type="ECO:0000259" key="3">
    <source>
        <dbReference type="PROSITE" id="PS50075"/>
    </source>
</evidence>
<dbReference type="Gene3D" id="1.10.1200.10">
    <property type="entry name" value="ACP-like"/>
    <property type="match status" value="1"/>
</dbReference>
<gene>
    <name evidence="4" type="ORF">ITP53_15210</name>
</gene>
<keyword evidence="2" id="KW-0597">Phosphoprotein</keyword>
<dbReference type="AlphaFoldDB" id="A0A931ABQ5"/>
<dbReference type="GO" id="GO:0031177">
    <property type="term" value="F:phosphopantetheine binding"/>
    <property type="evidence" value="ECO:0007669"/>
    <property type="project" value="InterPro"/>
</dbReference>
<dbReference type="GO" id="GO:0043041">
    <property type="term" value="P:amino acid activation for nonribosomal peptide biosynthetic process"/>
    <property type="evidence" value="ECO:0007669"/>
    <property type="project" value="TreeGrafter"/>
</dbReference>
<evidence type="ECO:0000256" key="1">
    <source>
        <dbReference type="ARBA" id="ARBA00022450"/>
    </source>
</evidence>
<reference evidence="4" key="1">
    <citation type="submission" date="2020-11" db="EMBL/GenBank/DDBJ databases">
        <title>Whole-genome analyses of Nonomuraea sp. K274.</title>
        <authorList>
            <person name="Veyisoglu A."/>
        </authorList>
    </citation>
    <scope>NUCLEOTIDE SEQUENCE</scope>
    <source>
        <strain evidence="4">K274</strain>
    </source>
</reference>
<dbReference type="GO" id="GO:0044550">
    <property type="term" value="P:secondary metabolite biosynthetic process"/>
    <property type="evidence" value="ECO:0007669"/>
    <property type="project" value="TreeGrafter"/>
</dbReference>